<gene>
    <name evidence="7" type="ORF">ZEAMMB73_Zm00001d052038</name>
</gene>
<dbReference type="ExpressionAtlas" id="A0A1D6QC99">
    <property type="expression patterns" value="baseline and differential"/>
</dbReference>
<dbReference type="CDD" id="cd11393">
    <property type="entry name" value="bHLH_AtbHLH_like"/>
    <property type="match status" value="1"/>
</dbReference>
<dbReference type="PANTHER" id="PTHR16223">
    <property type="entry name" value="TRANSCRIPTION FACTOR BHLH83-RELATED"/>
    <property type="match status" value="1"/>
</dbReference>
<organism evidence="7">
    <name type="scientific">Zea mays</name>
    <name type="common">Maize</name>
    <dbReference type="NCBI Taxonomy" id="4577"/>
    <lineage>
        <taxon>Eukaryota</taxon>
        <taxon>Viridiplantae</taxon>
        <taxon>Streptophyta</taxon>
        <taxon>Embryophyta</taxon>
        <taxon>Tracheophyta</taxon>
        <taxon>Spermatophyta</taxon>
        <taxon>Magnoliopsida</taxon>
        <taxon>Liliopsida</taxon>
        <taxon>Poales</taxon>
        <taxon>Poaceae</taxon>
        <taxon>PACMAD clade</taxon>
        <taxon>Panicoideae</taxon>
        <taxon>Andropogonodae</taxon>
        <taxon>Andropogoneae</taxon>
        <taxon>Tripsacinae</taxon>
        <taxon>Zea</taxon>
    </lineage>
</organism>
<dbReference type="InterPro" id="IPR045239">
    <property type="entry name" value="bHLH95_bHLH"/>
</dbReference>
<evidence type="ECO:0000256" key="1">
    <source>
        <dbReference type="ARBA" id="ARBA00004123"/>
    </source>
</evidence>
<keyword evidence="5" id="KW-0539">Nucleus</keyword>
<dbReference type="GO" id="GO:0003700">
    <property type="term" value="F:DNA-binding transcription factor activity"/>
    <property type="evidence" value="ECO:0007669"/>
    <property type="project" value="InterPro"/>
</dbReference>
<dbReference type="eggNOG" id="ENOG502QQDT">
    <property type="taxonomic scope" value="Eukaryota"/>
</dbReference>
<dbReference type="Gene3D" id="4.10.280.10">
    <property type="entry name" value="Helix-loop-helix DNA-binding domain"/>
    <property type="match status" value="1"/>
</dbReference>
<feature type="region of interest" description="Disordered" evidence="6">
    <location>
        <begin position="214"/>
        <end position="243"/>
    </location>
</feature>
<sequence>MQPSGREMQGGGGGGGQDDFLDQMLSTLPPAWPDLGYGKSSPWELPAGPDAAAAAAAAFDETALLASRLRHHQIGGVDEKPLMLHLSDLHGVAAGGGDDAGFMPLPLFTDRAAFKSPNAAGADQALYNGFGAAGMHAAAVHQPPFGQLRRERIAERMKALQELVPNANKTDKASMLDEIIDYVKFLQLQVKVLSMSRLGGAAAVGPLVASMASEGDDRAGNGTSDDGGDGATNGDNGGGGSSLRVTEQQVARLMEEDMGTAMQYLQGKGLCLMPISLASAISSSTSSSPPPSLLPRPSVGSVEGARGPLHDDSGGAGGDDGSRTIKYAGAGGKQ</sequence>
<dbReference type="GO" id="GO:0005634">
    <property type="term" value="C:nucleus"/>
    <property type="evidence" value="ECO:0007669"/>
    <property type="project" value="UniProtKB-SubCell"/>
</dbReference>
<dbReference type="FunCoup" id="A0A1D6QC99">
    <property type="interactions" value="2154"/>
</dbReference>
<dbReference type="InterPro" id="IPR011598">
    <property type="entry name" value="bHLH_dom"/>
</dbReference>
<feature type="compositionally biased region" description="Gly residues" evidence="6">
    <location>
        <begin position="8"/>
        <end position="17"/>
    </location>
</feature>
<accession>A0A1D6QC99</accession>
<protein>
    <submittedName>
        <fullName evidence="7">Putative HLH DNA-binding domain superfamily protein</fullName>
    </submittedName>
</protein>
<dbReference type="SMR" id="A0A1D6QC99"/>
<dbReference type="AlphaFoldDB" id="A0A1D6QC99"/>
<evidence type="ECO:0000256" key="5">
    <source>
        <dbReference type="ARBA" id="ARBA00023242"/>
    </source>
</evidence>
<evidence type="ECO:0000256" key="4">
    <source>
        <dbReference type="ARBA" id="ARBA00023163"/>
    </source>
</evidence>
<evidence type="ECO:0000256" key="3">
    <source>
        <dbReference type="ARBA" id="ARBA00023015"/>
    </source>
</evidence>
<dbReference type="PANTHER" id="PTHR16223:SF268">
    <property type="entry name" value="SPERMATOGENESIS- AND OOGENESIS-SPECIFIC BASIC HELIX-LOOP-HELIX-CONTAINING PROTEIN 2"/>
    <property type="match status" value="1"/>
</dbReference>
<dbReference type="InterPro" id="IPR036638">
    <property type="entry name" value="HLH_DNA-bd_sf"/>
</dbReference>
<evidence type="ECO:0000256" key="6">
    <source>
        <dbReference type="SAM" id="MobiDB-lite"/>
    </source>
</evidence>
<proteinExistence type="inferred from homology"/>
<feature type="region of interest" description="Disordered" evidence="6">
    <location>
        <begin position="1"/>
        <end position="21"/>
    </location>
</feature>
<comment type="similarity">
    <text evidence="2">Belongs to the bHLH protein family.</text>
</comment>
<keyword evidence="3" id="KW-0805">Transcription regulation</keyword>
<dbReference type="PROSITE" id="PS50888">
    <property type="entry name" value="BHLH"/>
    <property type="match status" value="1"/>
</dbReference>
<keyword evidence="7" id="KW-0238">DNA-binding</keyword>
<dbReference type="Pfam" id="PF00010">
    <property type="entry name" value="HLH"/>
    <property type="match status" value="1"/>
</dbReference>
<feature type="region of interest" description="Disordered" evidence="6">
    <location>
        <begin position="281"/>
        <end position="334"/>
    </location>
</feature>
<dbReference type="InParanoid" id="A0A1D6QC99"/>
<dbReference type="IntAct" id="A0A1D6QC99">
    <property type="interactions" value="1"/>
</dbReference>
<dbReference type="InterPro" id="IPR045843">
    <property type="entry name" value="IND-like"/>
</dbReference>
<comment type="subcellular location">
    <subcellularLocation>
        <location evidence="1">Nucleus</location>
    </subcellularLocation>
</comment>
<dbReference type="GO" id="GO:0046983">
    <property type="term" value="F:protein dimerization activity"/>
    <property type="evidence" value="ECO:0007669"/>
    <property type="project" value="InterPro"/>
</dbReference>
<dbReference type="GO" id="GO:0003677">
    <property type="term" value="F:DNA binding"/>
    <property type="evidence" value="ECO:0007669"/>
    <property type="project" value="UniProtKB-KW"/>
</dbReference>
<dbReference type="EMBL" id="CM000780">
    <property type="protein sequence ID" value="AQK55856.1"/>
    <property type="molecule type" value="Genomic_DNA"/>
</dbReference>
<dbReference type="FunFam" id="4.10.280.10:FF:000108">
    <property type="entry name" value="Basic helix-loop-helix transcription factor"/>
    <property type="match status" value="1"/>
</dbReference>
<evidence type="ECO:0000313" key="7">
    <source>
        <dbReference type="EMBL" id="AQK55856.1"/>
    </source>
</evidence>
<dbReference type="PaxDb" id="4577-GRMZM2G316758_P01"/>
<name>A0A1D6QC99_MAIZE</name>
<dbReference type="SUPFAM" id="SSF47459">
    <property type="entry name" value="HLH, helix-loop-helix DNA-binding domain"/>
    <property type="match status" value="1"/>
</dbReference>
<dbReference type="OMA" id="HRMGHAT"/>
<keyword evidence="4" id="KW-0804">Transcription</keyword>
<feature type="compositionally biased region" description="Gly residues" evidence="6">
    <location>
        <begin position="229"/>
        <end position="241"/>
    </location>
</feature>
<evidence type="ECO:0000256" key="2">
    <source>
        <dbReference type="ARBA" id="ARBA00005510"/>
    </source>
</evidence>
<dbReference type="SMART" id="SM00353">
    <property type="entry name" value="HLH"/>
    <property type="match status" value="1"/>
</dbReference>
<reference evidence="7" key="1">
    <citation type="submission" date="2015-12" db="EMBL/GenBank/DDBJ databases">
        <title>Update maize B73 reference genome by single molecule sequencing technologies.</title>
        <authorList>
            <consortium name="Maize Genome Sequencing Project"/>
            <person name="Ware D."/>
        </authorList>
    </citation>
    <scope>NUCLEOTIDE SEQUENCE</scope>
    <source>
        <tissue evidence="7">Seedling</tissue>
    </source>
</reference>